<proteinExistence type="inferred from homology"/>
<keyword evidence="10" id="KW-1185">Reference proteome</keyword>
<dbReference type="AlphaFoldDB" id="A0A4R5QDZ5"/>
<comment type="pathway">
    <text evidence="2 7">Secondary metabolite metabolism; methylglyoxal degradation; (R)-lactate from methylglyoxal: step 2/2.</text>
</comment>
<dbReference type="UniPathway" id="UPA00619">
    <property type="reaction ID" value="UER00676"/>
</dbReference>
<evidence type="ECO:0000256" key="1">
    <source>
        <dbReference type="ARBA" id="ARBA00001623"/>
    </source>
</evidence>
<dbReference type="EC" id="3.1.2.6" evidence="7"/>
<feature type="binding site" evidence="7">
    <location>
        <position position="114"/>
    </location>
    <ligand>
        <name>Zn(2+)</name>
        <dbReference type="ChEBI" id="CHEBI:29105"/>
        <label>1</label>
    </ligand>
</feature>
<dbReference type="GO" id="GO:0019243">
    <property type="term" value="P:methylglyoxal catabolic process to D-lactate via S-lactoyl-glutathione"/>
    <property type="evidence" value="ECO:0007669"/>
    <property type="project" value="UniProtKB-UniRule"/>
</dbReference>
<evidence type="ECO:0000259" key="8">
    <source>
        <dbReference type="SMART" id="SM00849"/>
    </source>
</evidence>
<evidence type="ECO:0000256" key="3">
    <source>
        <dbReference type="ARBA" id="ARBA00006759"/>
    </source>
</evidence>
<name>A0A4R5QDZ5_9PROT</name>
<dbReference type="InterPro" id="IPR001279">
    <property type="entry name" value="Metallo-B-lactamas"/>
</dbReference>
<dbReference type="InterPro" id="IPR032282">
    <property type="entry name" value="HAGH_C"/>
</dbReference>
<dbReference type="InterPro" id="IPR036866">
    <property type="entry name" value="RibonucZ/Hydroxyglut_hydro"/>
</dbReference>
<feature type="binding site" evidence="7">
    <location>
        <position position="61"/>
    </location>
    <ligand>
        <name>Zn(2+)</name>
        <dbReference type="ChEBI" id="CHEBI:29105"/>
        <label>2</label>
    </ligand>
</feature>
<dbReference type="OrthoDB" id="9802248at2"/>
<dbReference type="Pfam" id="PF00753">
    <property type="entry name" value="Lactamase_B"/>
    <property type="match status" value="1"/>
</dbReference>
<feature type="binding site" evidence="7">
    <location>
        <position position="133"/>
    </location>
    <ligand>
        <name>Zn(2+)</name>
        <dbReference type="ChEBI" id="CHEBI:29105"/>
        <label>1</label>
    </ligand>
</feature>
<dbReference type="Pfam" id="PF16123">
    <property type="entry name" value="HAGH_C"/>
    <property type="match status" value="1"/>
</dbReference>
<evidence type="ECO:0000313" key="10">
    <source>
        <dbReference type="Proteomes" id="UP000295096"/>
    </source>
</evidence>
<dbReference type="Proteomes" id="UP000295096">
    <property type="component" value="Unassembled WGS sequence"/>
</dbReference>
<dbReference type="PANTHER" id="PTHR43705:SF1">
    <property type="entry name" value="HYDROXYACYLGLUTATHIONE HYDROLASE GLOB"/>
    <property type="match status" value="1"/>
</dbReference>
<feature type="binding site" evidence="7">
    <location>
        <position position="60"/>
    </location>
    <ligand>
        <name>Zn(2+)</name>
        <dbReference type="ChEBI" id="CHEBI:29105"/>
        <label>2</label>
    </ligand>
</feature>
<dbReference type="InterPro" id="IPR035680">
    <property type="entry name" value="Clx_II_MBL"/>
</dbReference>
<feature type="binding site" evidence="7">
    <location>
        <position position="56"/>
    </location>
    <ligand>
        <name>Zn(2+)</name>
        <dbReference type="ChEBI" id="CHEBI:29105"/>
        <label>1</label>
    </ligand>
</feature>
<gene>
    <name evidence="7 9" type="primary">gloB</name>
    <name evidence="9" type="ORF">E2C06_16670</name>
</gene>
<evidence type="ECO:0000256" key="4">
    <source>
        <dbReference type="ARBA" id="ARBA00022723"/>
    </source>
</evidence>
<protein>
    <recommendedName>
        <fullName evidence="7">Hydroxyacylglutathione hydrolase</fullName>
        <ecNumber evidence="7">3.1.2.6</ecNumber>
    </recommendedName>
    <alternativeName>
        <fullName evidence="7">Glyoxalase II</fullName>
        <shortName evidence="7">Glx II</shortName>
    </alternativeName>
</protein>
<accession>A0A4R5QDZ5</accession>
<dbReference type="InterPro" id="IPR017782">
    <property type="entry name" value="Hydroxyacylglutathione_Hdrlase"/>
</dbReference>
<dbReference type="PIRSF" id="PIRSF005457">
    <property type="entry name" value="Glx"/>
    <property type="match status" value="1"/>
</dbReference>
<dbReference type="PANTHER" id="PTHR43705">
    <property type="entry name" value="HYDROXYACYLGLUTATHIONE HYDROLASE"/>
    <property type="match status" value="1"/>
</dbReference>
<dbReference type="RefSeq" id="WP_133289744.1">
    <property type="nucleotide sequence ID" value="NZ_SMSJ01000021.1"/>
</dbReference>
<dbReference type="CDD" id="cd07723">
    <property type="entry name" value="hydroxyacylglutathione_hydrolase_MBL-fold"/>
    <property type="match status" value="1"/>
</dbReference>
<feature type="binding site" evidence="7">
    <location>
        <position position="133"/>
    </location>
    <ligand>
        <name>Zn(2+)</name>
        <dbReference type="ChEBI" id="CHEBI:29105"/>
        <label>2</label>
    </ligand>
</feature>
<evidence type="ECO:0000256" key="6">
    <source>
        <dbReference type="ARBA" id="ARBA00022833"/>
    </source>
</evidence>
<comment type="function">
    <text evidence="7">Thiolesterase that catalyzes the hydrolysis of S-D-lactoyl-glutathione to form glutathione and D-lactic acid.</text>
</comment>
<dbReference type="Gene3D" id="3.60.15.10">
    <property type="entry name" value="Ribonuclease Z/Hydroxyacylglutathione hydrolase-like"/>
    <property type="match status" value="1"/>
</dbReference>
<feature type="binding site" evidence="7">
    <location>
        <position position="171"/>
    </location>
    <ligand>
        <name>Zn(2+)</name>
        <dbReference type="ChEBI" id="CHEBI:29105"/>
        <label>2</label>
    </ligand>
</feature>
<keyword evidence="4 7" id="KW-0479">Metal-binding</keyword>
<comment type="subunit">
    <text evidence="7">Monomer.</text>
</comment>
<comment type="caution">
    <text evidence="9">The sequence shown here is derived from an EMBL/GenBank/DDBJ whole genome shotgun (WGS) entry which is preliminary data.</text>
</comment>
<keyword evidence="5 7" id="KW-0378">Hydrolase</keyword>
<dbReference type="NCBIfam" id="TIGR03413">
    <property type="entry name" value="GSH_gloB"/>
    <property type="match status" value="1"/>
</dbReference>
<dbReference type="EMBL" id="SMSJ01000021">
    <property type="protein sequence ID" value="TDH61420.1"/>
    <property type="molecule type" value="Genomic_DNA"/>
</dbReference>
<feature type="binding site" evidence="7">
    <location>
        <position position="58"/>
    </location>
    <ligand>
        <name>Zn(2+)</name>
        <dbReference type="ChEBI" id="CHEBI:29105"/>
        <label>1</label>
    </ligand>
</feature>
<dbReference type="SUPFAM" id="SSF56281">
    <property type="entry name" value="Metallo-hydrolase/oxidoreductase"/>
    <property type="match status" value="1"/>
</dbReference>
<dbReference type="SMART" id="SM00849">
    <property type="entry name" value="Lactamase_B"/>
    <property type="match status" value="1"/>
</dbReference>
<keyword evidence="6 7" id="KW-0862">Zinc</keyword>
<feature type="domain" description="Metallo-beta-lactamase" evidence="8">
    <location>
        <begin position="13"/>
        <end position="171"/>
    </location>
</feature>
<evidence type="ECO:0000256" key="7">
    <source>
        <dbReference type="HAMAP-Rule" id="MF_01374"/>
    </source>
</evidence>
<comment type="catalytic activity">
    <reaction evidence="1 7">
        <text>an S-(2-hydroxyacyl)glutathione + H2O = a 2-hydroxy carboxylate + glutathione + H(+)</text>
        <dbReference type="Rhea" id="RHEA:21864"/>
        <dbReference type="ChEBI" id="CHEBI:15377"/>
        <dbReference type="ChEBI" id="CHEBI:15378"/>
        <dbReference type="ChEBI" id="CHEBI:57925"/>
        <dbReference type="ChEBI" id="CHEBI:58896"/>
        <dbReference type="ChEBI" id="CHEBI:71261"/>
        <dbReference type="EC" id="3.1.2.6"/>
    </reaction>
</comment>
<organism evidence="9 10">
    <name type="scientific">Dankookia rubra</name>
    <dbReference type="NCBI Taxonomy" id="1442381"/>
    <lineage>
        <taxon>Bacteria</taxon>
        <taxon>Pseudomonadati</taxon>
        <taxon>Pseudomonadota</taxon>
        <taxon>Alphaproteobacteria</taxon>
        <taxon>Acetobacterales</taxon>
        <taxon>Roseomonadaceae</taxon>
        <taxon>Dankookia</taxon>
    </lineage>
</organism>
<dbReference type="GO" id="GO:0046872">
    <property type="term" value="F:metal ion binding"/>
    <property type="evidence" value="ECO:0007669"/>
    <property type="project" value="UniProtKB-KW"/>
</dbReference>
<comment type="similarity">
    <text evidence="3 7">Belongs to the metallo-beta-lactamase superfamily. Glyoxalase II family.</text>
</comment>
<evidence type="ECO:0000256" key="2">
    <source>
        <dbReference type="ARBA" id="ARBA00004963"/>
    </source>
</evidence>
<dbReference type="HAMAP" id="MF_01374">
    <property type="entry name" value="Glyoxalase_2"/>
    <property type="match status" value="1"/>
</dbReference>
<evidence type="ECO:0000256" key="5">
    <source>
        <dbReference type="ARBA" id="ARBA00022801"/>
    </source>
</evidence>
<comment type="cofactor">
    <cofactor evidence="7">
        <name>Zn(2+)</name>
        <dbReference type="ChEBI" id="CHEBI:29105"/>
    </cofactor>
    <text evidence="7">Binds 2 Zn(2+) ions per subunit.</text>
</comment>
<sequence length="242" mass="25219">MPLSVTAVPCLSDNYLWLLQDQSTGAVGICDPGEAGPAIAAVEKLGGRLDLILLTHHHGDHIAGVADLQARFGGRIVGAAADAHRLPKLDQAVREGDTVALGESRARVIETPGHTVGHIAFHFPDGAALLCGDTLFSLGCGRLLEGTAAQMFASLAKLAALPAETLVCCGHEYTLSNARFALTVEPDNAALRARAEQAKAQVAAGQFTVPTTLAEEQAANPFLRAGDVARLAAIRSAKDSFR</sequence>
<reference evidence="9 10" key="1">
    <citation type="journal article" date="2016" name="J. Microbiol.">
        <title>Dankookia rubra gen. nov., sp. nov., an alphaproteobacterium isolated from sediment of a shallow stream.</title>
        <authorList>
            <person name="Kim W.H."/>
            <person name="Kim D.H."/>
            <person name="Kang K."/>
            <person name="Ahn T.Y."/>
        </authorList>
    </citation>
    <scope>NUCLEOTIDE SEQUENCE [LARGE SCALE GENOMIC DNA]</scope>
    <source>
        <strain evidence="9 10">JCM30602</strain>
    </source>
</reference>
<dbReference type="GO" id="GO:0004416">
    <property type="term" value="F:hydroxyacylglutathione hydrolase activity"/>
    <property type="evidence" value="ECO:0007669"/>
    <property type="project" value="UniProtKB-UniRule"/>
</dbReference>
<dbReference type="InterPro" id="IPR050110">
    <property type="entry name" value="Glyoxalase_II_hydrolase"/>
</dbReference>
<evidence type="ECO:0000313" key="9">
    <source>
        <dbReference type="EMBL" id="TDH61420.1"/>
    </source>
</evidence>